<gene>
    <name evidence="1" type="ORF">QWT69_03900</name>
</gene>
<organism evidence="1 2">
    <name type="scientific">Sporosarcina oncorhynchi</name>
    <dbReference type="NCBI Taxonomy" id="3056444"/>
    <lineage>
        <taxon>Bacteria</taxon>
        <taxon>Bacillati</taxon>
        <taxon>Bacillota</taxon>
        <taxon>Bacilli</taxon>
        <taxon>Bacillales</taxon>
        <taxon>Caryophanaceae</taxon>
        <taxon>Sporosarcina</taxon>
    </lineage>
</organism>
<sequence>MFISALNDPTTFSMQVKDTNSASGDGWRKVWGKEAAAINPLAAVNQGRNSLIMESIRKNDWTDYHQFQAKQHPAWYDNVGGEMKQNKLYYGNLIDVQNRSLKEAMQSGDKVEIDKRKAHLDDLINDFKNAPGAVPHVIAFANNSDLAKQHDIPKVANDWFNSPYNNALAASQGRFEDKYWYENPFFADNPGEMDFAIAAVQETRPDIAKIAASINKGAYKDNVASTSFSSAQASVVTPVEDLSIQKPAEQKEERILEYATDVVKEAATMKVEQFAQQFAPTNLATELFAKRQETIVKSSHDYLLDRMNQKADDRKFAIV</sequence>
<proteinExistence type="predicted"/>
<evidence type="ECO:0000313" key="1">
    <source>
        <dbReference type="EMBL" id="WOV88277.1"/>
    </source>
</evidence>
<accession>A0ABZ0L7Q5</accession>
<dbReference type="EMBL" id="CP129118">
    <property type="protein sequence ID" value="WOV88277.1"/>
    <property type="molecule type" value="Genomic_DNA"/>
</dbReference>
<evidence type="ECO:0000313" key="2">
    <source>
        <dbReference type="Proteomes" id="UP001303902"/>
    </source>
</evidence>
<dbReference type="RefSeq" id="WP_317969160.1">
    <property type="nucleotide sequence ID" value="NZ_CP129118.1"/>
</dbReference>
<reference evidence="1 2" key="1">
    <citation type="submission" date="2023-06" db="EMBL/GenBank/DDBJ databases">
        <title>Sporosarcina sp. nov., isolated from Korean tranditional fermented seafood 'Jeotgal'.</title>
        <authorList>
            <person name="Yang A.I."/>
            <person name="Shin N.-R."/>
        </authorList>
    </citation>
    <scope>NUCLEOTIDE SEQUENCE [LARGE SCALE GENOMIC DNA]</scope>
    <source>
        <strain evidence="1 2">T2O-4</strain>
    </source>
</reference>
<keyword evidence="2" id="KW-1185">Reference proteome</keyword>
<name>A0ABZ0L7Q5_9BACL</name>
<dbReference type="Proteomes" id="UP001303902">
    <property type="component" value="Chromosome"/>
</dbReference>
<protein>
    <submittedName>
        <fullName evidence="1">Uncharacterized protein</fullName>
    </submittedName>
</protein>